<dbReference type="EMBL" id="JAERTX010000017">
    <property type="protein sequence ID" value="MBM9461488.1"/>
    <property type="molecule type" value="Genomic_DNA"/>
</dbReference>
<keyword evidence="2" id="KW-0418">Kinase</keyword>
<protein>
    <submittedName>
        <fullName evidence="6">GAF and ANTAR domain-containing protein</fullName>
    </submittedName>
</protein>
<dbReference type="InterPro" id="IPR036388">
    <property type="entry name" value="WH-like_DNA-bd_sf"/>
</dbReference>
<comment type="caution">
    <text evidence="6">The sequence shown here is derived from an EMBL/GenBank/DDBJ whole genome shotgun (WGS) entry which is preliminary data.</text>
</comment>
<proteinExistence type="predicted"/>
<keyword evidence="3" id="KW-0805">Transcription regulation</keyword>
<dbReference type="InterPro" id="IPR003018">
    <property type="entry name" value="GAF"/>
</dbReference>
<evidence type="ECO:0000256" key="1">
    <source>
        <dbReference type="ARBA" id="ARBA00022679"/>
    </source>
</evidence>
<dbReference type="GO" id="GO:0003723">
    <property type="term" value="F:RNA binding"/>
    <property type="evidence" value="ECO:0007669"/>
    <property type="project" value="InterPro"/>
</dbReference>
<dbReference type="RefSeq" id="WP_205292805.1">
    <property type="nucleotide sequence ID" value="NZ_CP074406.1"/>
</dbReference>
<dbReference type="Gene3D" id="3.30.450.40">
    <property type="match status" value="1"/>
</dbReference>
<evidence type="ECO:0000256" key="3">
    <source>
        <dbReference type="ARBA" id="ARBA00023015"/>
    </source>
</evidence>
<feature type="domain" description="ANTAR" evidence="5">
    <location>
        <begin position="163"/>
        <end position="224"/>
    </location>
</feature>
<evidence type="ECO:0000256" key="4">
    <source>
        <dbReference type="ARBA" id="ARBA00023163"/>
    </source>
</evidence>
<dbReference type="InterPro" id="IPR005561">
    <property type="entry name" value="ANTAR"/>
</dbReference>
<keyword evidence="1" id="KW-0808">Transferase</keyword>
<organism evidence="6 7">
    <name type="scientific">Nocardioides faecalis</name>
    <dbReference type="NCBI Taxonomy" id="2803858"/>
    <lineage>
        <taxon>Bacteria</taxon>
        <taxon>Bacillati</taxon>
        <taxon>Actinomycetota</taxon>
        <taxon>Actinomycetes</taxon>
        <taxon>Propionibacteriales</taxon>
        <taxon>Nocardioidaceae</taxon>
        <taxon>Nocardioides</taxon>
    </lineage>
</organism>
<dbReference type="AlphaFoldDB" id="A0A939BZN4"/>
<gene>
    <name evidence="6" type="ORF">JK386_16410</name>
</gene>
<dbReference type="Pfam" id="PF03861">
    <property type="entry name" value="ANTAR"/>
    <property type="match status" value="1"/>
</dbReference>
<dbReference type="InterPro" id="IPR012074">
    <property type="entry name" value="GAF_ANTAR"/>
</dbReference>
<dbReference type="InterPro" id="IPR011006">
    <property type="entry name" value="CheY-like_superfamily"/>
</dbReference>
<dbReference type="SMART" id="SM01012">
    <property type="entry name" value="ANTAR"/>
    <property type="match status" value="1"/>
</dbReference>
<reference evidence="6" key="1">
    <citation type="submission" date="2021-01" db="EMBL/GenBank/DDBJ databases">
        <title>Novel species in genus Nocardioides.</title>
        <authorList>
            <person name="Zhang G."/>
        </authorList>
    </citation>
    <scope>NUCLEOTIDE SEQUENCE</scope>
    <source>
        <strain evidence="6">Zg-536</strain>
    </source>
</reference>
<sequence>MTDPAYDVAEALAAAADDMDRPTSIKDTLDAVVAAAKYSVPGFDEVSVTVASRDQRTETRAGTGELAWQLDALQYELDEGPCLDAARGKGLAVAHADDLGQGSQWPRYAPQARDAGIRCQLAVPLRAADRVLGGLNLYSTSQDSVDEEAVHVAGLFARHAALALARVSRESQLSEALESRTLIGTATGLVMARYGLTEQRAFQFLVRASSTSNIKLRKIAEEIVWTADAEHGGTSDGR</sequence>
<dbReference type="Gene3D" id="1.10.10.10">
    <property type="entry name" value="Winged helix-like DNA-binding domain superfamily/Winged helix DNA-binding domain"/>
    <property type="match status" value="1"/>
</dbReference>
<keyword evidence="7" id="KW-1185">Reference proteome</keyword>
<dbReference type="Pfam" id="PF13185">
    <property type="entry name" value="GAF_2"/>
    <property type="match status" value="1"/>
</dbReference>
<dbReference type="SUPFAM" id="SSF55781">
    <property type="entry name" value="GAF domain-like"/>
    <property type="match status" value="1"/>
</dbReference>
<dbReference type="SMART" id="SM00065">
    <property type="entry name" value="GAF"/>
    <property type="match status" value="1"/>
</dbReference>
<evidence type="ECO:0000256" key="2">
    <source>
        <dbReference type="ARBA" id="ARBA00022777"/>
    </source>
</evidence>
<keyword evidence="4" id="KW-0804">Transcription</keyword>
<name>A0A939BZN4_9ACTN</name>
<dbReference type="PIRSF" id="PIRSF036625">
    <property type="entry name" value="GAF_ANTAR"/>
    <property type="match status" value="1"/>
</dbReference>
<evidence type="ECO:0000259" key="5">
    <source>
        <dbReference type="PROSITE" id="PS50921"/>
    </source>
</evidence>
<dbReference type="SUPFAM" id="SSF52172">
    <property type="entry name" value="CheY-like"/>
    <property type="match status" value="1"/>
</dbReference>
<dbReference type="Proteomes" id="UP000663791">
    <property type="component" value="Unassembled WGS sequence"/>
</dbReference>
<accession>A0A939BZN4</accession>
<dbReference type="PROSITE" id="PS50921">
    <property type="entry name" value="ANTAR"/>
    <property type="match status" value="1"/>
</dbReference>
<dbReference type="GO" id="GO:0016301">
    <property type="term" value="F:kinase activity"/>
    <property type="evidence" value="ECO:0007669"/>
    <property type="project" value="UniProtKB-KW"/>
</dbReference>
<evidence type="ECO:0000313" key="6">
    <source>
        <dbReference type="EMBL" id="MBM9461488.1"/>
    </source>
</evidence>
<evidence type="ECO:0000313" key="7">
    <source>
        <dbReference type="Proteomes" id="UP000663791"/>
    </source>
</evidence>
<dbReference type="InterPro" id="IPR029016">
    <property type="entry name" value="GAF-like_dom_sf"/>
</dbReference>